<evidence type="ECO:0008006" key="3">
    <source>
        <dbReference type="Google" id="ProtNLM"/>
    </source>
</evidence>
<accession>E5Y9I4</accession>
<gene>
    <name evidence="1" type="ORF">HMPREF0179_02899</name>
</gene>
<reference evidence="1 2" key="2">
    <citation type="submission" date="2013-04" db="EMBL/GenBank/DDBJ databases">
        <title>The Genome Sequence of Bilophila wadsworthia 3_1_6.</title>
        <authorList>
            <consortium name="The Broad Institute Genomics Platform"/>
            <person name="Earl A."/>
            <person name="Ward D."/>
            <person name="Feldgarden M."/>
            <person name="Gevers D."/>
            <person name="Sibley C."/>
            <person name="Strauss J."/>
            <person name="Allen-Vercoe E."/>
            <person name="Walker B."/>
            <person name="Young S."/>
            <person name="Zeng Q."/>
            <person name="Gargeya S."/>
            <person name="Fitzgerald M."/>
            <person name="Haas B."/>
            <person name="Abouelleil A."/>
            <person name="Allen A.W."/>
            <person name="Alvarado L."/>
            <person name="Arachchi H.M."/>
            <person name="Berlin A.M."/>
            <person name="Chapman S.B."/>
            <person name="Gainer-Dewar J."/>
            <person name="Goldberg J."/>
            <person name="Griggs A."/>
            <person name="Gujja S."/>
            <person name="Hansen M."/>
            <person name="Howarth C."/>
            <person name="Imamovic A."/>
            <person name="Ireland A."/>
            <person name="Larimer J."/>
            <person name="McCowan C."/>
            <person name="Murphy C."/>
            <person name="Pearson M."/>
            <person name="Poon T.W."/>
            <person name="Priest M."/>
            <person name="Roberts A."/>
            <person name="Saif S."/>
            <person name="Shea T."/>
            <person name="Sisk P."/>
            <person name="Sykes S."/>
            <person name="Wortman J."/>
            <person name="Nusbaum C."/>
            <person name="Birren B."/>
        </authorList>
    </citation>
    <scope>NUCLEOTIDE SEQUENCE [LARGE SCALE GENOMIC DNA]</scope>
    <source>
        <strain evidence="1 2">3_1_6</strain>
    </source>
</reference>
<dbReference type="HOGENOM" id="CLU_074541_0_0_7"/>
<proteinExistence type="predicted"/>
<evidence type="ECO:0000313" key="2">
    <source>
        <dbReference type="Proteomes" id="UP000006034"/>
    </source>
</evidence>
<dbReference type="Proteomes" id="UP000006034">
    <property type="component" value="Unassembled WGS sequence"/>
</dbReference>
<reference evidence="1 2" key="1">
    <citation type="submission" date="2010-10" db="EMBL/GenBank/DDBJ databases">
        <authorList>
            <consortium name="The Broad Institute Genome Sequencing Platform"/>
            <person name="Ward D."/>
            <person name="Earl A."/>
            <person name="Feldgarden M."/>
            <person name="Young S.K."/>
            <person name="Gargeya S."/>
            <person name="Zeng Q."/>
            <person name="Alvarado L."/>
            <person name="Berlin A."/>
            <person name="Bochicchio J."/>
            <person name="Chapman S.B."/>
            <person name="Chen Z."/>
            <person name="Freedman E."/>
            <person name="Gellesch M."/>
            <person name="Goldberg J."/>
            <person name="Griggs A."/>
            <person name="Gujja S."/>
            <person name="Heilman E."/>
            <person name="Heiman D."/>
            <person name="Howarth C."/>
            <person name="Mehta T."/>
            <person name="Neiman D."/>
            <person name="Pearson M."/>
            <person name="Roberts A."/>
            <person name="Saif S."/>
            <person name="Shea T."/>
            <person name="Shenoy N."/>
            <person name="Sisk P."/>
            <person name="Stolte C."/>
            <person name="Sykes S."/>
            <person name="White J."/>
            <person name="Yandava C."/>
            <person name="Allen-Vercoe E."/>
            <person name="Sibley C."/>
            <person name="Ambrose C.E."/>
            <person name="Strauss J."/>
            <person name="Daigneault M."/>
            <person name="Haas B."/>
            <person name="Nusbaum C."/>
            <person name="Birren B."/>
        </authorList>
    </citation>
    <scope>NUCLEOTIDE SEQUENCE [LARGE SCALE GENOMIC DNA]</scope>
    <source>
        <strain evidence="1 2">3_1_6</strain>
    </source>
</reference>
<dbReference type="eggNOG" id="COG2958">
    <property type="taxonomic scope" value="Bacteria"/>
</dbReference>
<dbReference type="EMBL" id="ADCP02000001">
    <property type="protein sequence ID" value="EFV43376.2"/>
    <property type="molecule type" value="Genomic_DNA"/>
</dbReference>
<dbReference type="STRING" id="563192.HMPREF0179_02899"/>
<comment type="caution">
    <text evidence="1">The sequence shown here is derived from an EMBL/GenBank/DDBJ whole genome shotgun (WGS) entry which is preliminary data.</text>
</comment>
<keyword evidence="2" id="KW-1185">Reference proteome</keyword>
<dbReference type="GeneID" id="78084712"/>
<sequence length="314" mass="35795">MALSQSQKIIAFLEKHRGGSFTARQIAEAIVQQYASDYAKKRNNPRFADDKAFLSQIIAEIGSQKDTLKRLRPTLVWQDRPKPRRYCIPLEETQEALDTAQGETCERDEESCACEERALLEQELYPLLTSYLWSELHLYSMRIREGRSHNTRGNGGNQWLHPDIVAMEPVDKAWGKHVKACGHASGSTCVRLWSFEVKKMLTVANIRKCFFQAVSNSSWAHEGYLVATAIADDRVEQELRMLSALHGIGVILLDPENPSESEILLPAQKKPDADWQSIDRLAKENGDFHEFIELVSVYFQTGTLREKDWDNKTA</sequence>
<organism evidence="1 2">
    <name type="scientific">Bilophila wadsworthia (strain 3_1_6)</name>
    <dbReference type="NCBI Taxonomy" id="563192"/>
    <lineage>
        <taxon>Bacteria</taxon>
        <taxon>Pseudomonadati</taxon>
        <taxon>Thermodesulfobacteriota</taxon>
        <taxon>Desulfovibrionia</taxon>
        <taxon>Desulfovibrionales</taxon>
        <taxon>Desulfovibrionaceae</taxon>
        <taxon>Bilophila</taxon>
    </lineage>
</organism>
<name>E5Y9I4_BILW3</name>
<evidence type="ECO:0000313" key="1">
    <source>
        <dbReference type="EMBL" id="EFV43376.2"/>
    </source>
</evidence>
<protein>
    <recommendedName>
        <fullName evidence="3">HrgA protein</fullName>
    </recommendedName>
</protein>
<dbReference type="RefSeq" id="WP_016360527.1">
    <property type="nucleotide sequence ID" value="NZ_KE150238.1"/>
</dbReference>
<dbReference type="OrthoDB" id="5289528at2"/>
<dbReference type="AlphaFoldDB" id="E5Y9I4"/>